<dbReference type="Proteomes" id="UP000091967">
    <property type="component" value="Unassembled WGS sequence"/>
</dbReference>
<accession>A0A1B8AB24</accession>
<evidence type="ECO:0000313" key="3">
    <source>
        <dbReference type="Proteomes" id="UP000091967"/>
    </source>
</evidence>
<comment type="caution">
    <text evidence="2">The sequence shown here is derived from an EMBL/GenBank/DDBJ whole genome shotgun (WGS) entry which is preliminary data.</text>
</comment>
<sequence length="97" mass="11238">MPAQRNYGNRYQRPQPGSLEKLKAQAEKHQAEAERQLFLRDEEIKKVFEWETKVAERTANPSYSASVEARMAEMRRANAAKADKAIKKEEKDDTKTI</sequence>
<dbReference type="AlphaFoldDB" id="A0A1B8AB24"/>
<feature type="region of interest" description="Disordered" evidence="1">
    <location>
        <begin position="1"/>
        <end position="28"/>
    </location>
</feature>
<proteinExistence type="predicted"/>
<keyword evidence="3" id="KW-1185">Reference proteome</keyword>
<name>A0A1B8AB24_FUSPO</name>
<reference evidence="2 3" key="1">
    <citation type="submission" date="2016-06" db="EMBL/GenBank/DDBJ databases">
        <title>Living apart together: crosstalk between the core and supernumerary genomes in a fungal plant pathogen.</title>
        <authorList>
            <person name="Vanheule A."/>
            <person name="Audenaert K."/>
            <person name="Warris S."/>
            <person name="Van De Geest H."/>
            <person name="Schijlen E."/>
            <person name="Hofte M."/>
            <person name="De Saeger S."/>
            <person name="Haesaert G."/>
            <person name="Waalwijk C."/>
            <person name="Van Der Lee T."/>
        </authorList>
    </citation>
    <scope>NUCLEOTIDE SEQUENCE [LARGE SCALE GENOMIC DNA]</scope>
    <source>
        <strain evidence="2 3">2516</strain>
    </source>
</reference>
<evidence type="ECO:0000256" key="1">
    <source>
        <dbReference type="SAM" id="MobiDB-lite"/>
    </source>
</evidence>
<protein>
    <submittedName>
        <fullName evidence="2">Uncharacterized protein</fullName>
    </submittedName>
</protein>
<evidence type="ECO:0000313" key="2">
    <source>
        <dbReference type="EMBL" id="OBS17681.1"/>
    </source>
</evidence>
<gene>
    <name evidence="2" type="ORF">FPOA_09414</name>
</gene>
<dbReference type="EMBL" id="LYXU01000004">
    <property type="protein sequence ID" value="OBS17681.1"/>
    <property type="molecule type" value="Genomic_DNA"/>
</dbReference>
<organism evidence="2 3">
    <name type="scientific">Fusarium poae</name>
    <dbReference type="NCBI Taxonomy" id="36050"/>
    <lineage>
        <taxon>Eukaryota</taxon>
        <taxon>Fungi</taxon>
        <taxon>Dikarya</taxon>
        <taxon>Ascomycota</taxon>
        <taxon>Pezizomycotina</taxon>
        <taxon>Sordariomycetes</taxon>
        <taxon>Hypocreomycetidae</taxon>
        <taxon>Hypocreales</taxon>
        <taxon>Nectriaceae</taxon>
        <taxon>Fusarium</taxon>
    </lineage>
</organism>